<organism evidence="4 5">
    <name type="scientific">Nonomuraea rubra</name>
    <dbReference type="NCBI Taxonomy" id="46180"/>
    <lineage>
        <taxon>Bacteria</taxon>
        <taxon>Bacillati</taxon>
        <taxon>Actinomycetota</taxon>
        <taxon>Actinomycetes</taxon>
        <taxon>Streptosporangiales</taxon>
        <taxon>Streptosporangiaceae</taxon>
        <taxon>Nonomuraea</taxon>
    </lineage>
</organism>
<gene>
    <name evidence="4" type="ORF">HD593_004935</name>
</gene>
<keyword evidence="2" id="KW-0378">Hydrolase</keyword>
<protein>
    <submittedName>
        <fullName evidence="4">Acetyl esterase/lipase</fullName>
    </submittedName>
</protein>
<dbReference type="Pfam" id="PF07859">
    <property type="entry name" value="Abhydrolase_3"/>
    <property type="match status" value="1"/>
</dbReference>
<accession>A0A7X0U0B3</accession>
<dbReference type="SUPFAM" id="SSF53474">
    <property type="entry name" value="alpha/beta-Hydrolases"/>
    <property type="match status" value="1"/>
</dbReference>
<evidence type="ECO:0000313" key="4">
    <source>
        <dbReference type="EMBL" id="MBB6550140.1"/>
    </source>
</evidence>
<evidence type="ECO:0000256" key="2">
    <source>
        <dbReference type="ARBA" id="ARBA00022801"/>
    </source>
</evidence>
<sequence>MTAPATTGVVLEPACQRFLDRALRRMPSLHEMEPAKARTALDGLQSGPVDLLPVDEKWVMVSASVGNVSVRVVRPRGNAAPLPVVLYMHGGGWMLGNAFTHDRLVRELAVGAGAAVAFVEYTNAPEARYPVAIEQGYAVAQWIGREGTAYGLDPDRVSVAGDSSGGNMAAALTLMAKQRGDVRFVHQSLYYPVTDAAMDTGSYRDFATDYLLTARAMARFWDAYLPDAERRREITASPLRASPAELTGLPPAFVVVGEADLLRDEGEAYAAKLRAAGVPVTTVRYDGIIHGFMTLNELSDTCAGRAATAQAAAMLRSAFGP</sequence>
<comment type="similarity">
    <text evidence="1">Belongs to the 'GDXG' lipolytic enzyme family.</text>
</comment>
<keyword evidence="5" id="KW-1185">Reference proteome</keyword>
<dbReference type="InterPro" id="IPR029058">
    <property type="entry name" value="AB_hydrolase_fold"/>
</dbReference>
<evidence type="ECO:0000256" key="1">
    <source>
        <dbReference type="ARBA" id="ARBA00010515"/>
    </source>
</evidence>
<proteinExistence type="inferred from homology"/>
<evidence type="ECO:0000313" key="5">
    <source>
        <dbReference type="Proteomes" id="UP000565579"/>
    </source>
</evidence>
<dbReference type="Gene3D" id="3.40.50.1820">
    <property type="entry name" value="alpha/beta hydrolase"/>
    <property type="match status" value="1"/>
</dbReference>
<name>A0A7X0U0B3_9ACTN</name>
<dbReference type="InterPro" id="IPR013094">
    <property type="entry name" value="AB_hydrolase_3"/>
</dbReference>
<dbReference type="Proteomes" id="UP000565579">
    <property type="component" value="Unassembled WGS sequence"/>
</dbReference>
<reference evidence="4 5" key="1">
    <citation type="submission" date="2020-08" db="EMBL/GenBank/DDBJ databases">
        <title>Sequencing the genomes of 1000 actinobacteria strains.</title>
        <authorList>
            <person name="Klenk H.-P."/>
        </authorList>
    </citation>
    <scope>NUCLEOTIDE SEQUENCE [LARGE SCALE GENOMIC DNA]</scope>
    <source>
        <strain evidence="4 5">DSM 43768</strain>
    </source>
</reference>
<dbReference type="PROSITE" id="PS01173">
    <property type="entry name" value="LIPASE_GDXG_HIS"/>
    <property type="match status" value="1"/>
</dbReference>
<dbReference type="PANTHER" id="PTHR48081">
    <property type="entry name" value="AB HYDROLASE SUPERFAMILY PROTEIN C4A8.06C"/>
    <property type="match status" value="1"/>
</dbReference>
<dbReference type="GO" id="GO:0016787">
    <property type="term" value="F:hydrolase activity"/>
    <property type="evidence" value="ECO:0007669"/>
    <property type="project" value="UniProtKB-KW"/>
</dbReference>
<dbReference type="EMBL" id="JACHMI010000001">
    <property type="protein sequence ID" value="MBB6550140.1"/>
    <property type="molecule type" value="Genomic_DNA"/>
</dbReference>
<feature type="domain" description="Alpha/beta hydrolase fold-3" evidence="3">
    <location>
        <begin position="85"/>
        <end position="293"/>
    </location>
</feature>
<dbReference type="AlphaFoldDB" id="A0A7X0U0B3"/>
<dbReference type="RefSeq" id="WP_185104464.1">
    <property type="nucleotide sequence ID" value="NZ_JACHMI010000001.1"/>
</dbReference>
<evidence type="ECO:0000259" key="3">
    <source>
        <dbReference type="Pfam" id="PF07859"/>
    </source>
</evidence>
<dbReference type="InterPro" id="IPR050300">
    <property type="entry name" value="GDXG_lipolytic_enzyme"/>
</dbReference>
<dbReference type="InterPro" id="IPR002168">
    <property type="entry name" value="Lipase_GDXG_HIS_AS"/>
</dbReference>
<dbReference type="PANTHER" id="PTHR48081:SF8">
    <property type="entry name" value="ALPHA_BETA HYDROLASE FOLD-3 DOMAIN-CONTAINING PROTEIN-RELATED"/>
    <property type="match status" value="1"/>
</dbReference>
<comment type="caution">
    <text evidence="4">The sequence shown here is derived from an EMBL/GenBank/DDBJ whole genome shotgun (WGS) entry which is preliminary data.</text>
</comment>